<keyword evidence="3" id="KW-1185">Reference proteome</keyword>
<dbReference type="InterPro" id="IPR017850">
    <property type="entry name" value="Alkaline_phosphatase_core_sf"/>
</dbReference>
<protein>
    <submittedName>
        <fullName evidence="2">Arylsulfatase A</fullName>
    </submittedName>
</protein>
<proteinExistence type="predicted"/>
<dbReference type="Pfam" id="PF00884">
    <property type="entry name" value="Sulfatase"/>
    <property type="match status" value="1"/>
</dbReference>
<dbReference type="OrthoDB" id="3164at2157"/>
<dbReference type="Proteomes" id="UP000243250">
    <property type="component" value="Unassembled WGS sequence"/>
</dbReference>
<feature type="domain" description="Sulfatase N-terminal" evidence="1">
    <location>
        <begin position="4"/>
        <end position="336"/>
    </location>
</feature>
<dbReference type="InterPro" id="IPR000917">
    <property type="entry name" value="Sulfatase_N"/>
</dbReference>
<dbReference type="InterPro" id="IPR052701">
    <property type="entry name" value="GAG_Ulvan_Degrading_Sulfatases"/>
</dbReference>
<evidence type="ECO:0000313" key="2">
    <source>
        <dbReference type="EMBL" id="SFR66481.1"/>
    </source>
</evidence>
<evidence type="ECO:0000313" key="3">
    <source>
        <dbReference type="Proteomes" id="UP000243250"/>
    </source>
</evidence>
<dbReference type="STRING" id="555875.SAMN04488124_3250"/>
<gene>
    <name evidence="2" type="ORF">SAMN04488124_3250</name>
</gene>
<dbReference type="RefSeq" id="WP_089882879.1">
    <property type="nucleotide sequence ID" value="NZ_FOYS01000006.1"/>
</dbReference>
<dbReference type="CDD" id="cd16148">
    <property type="entry name" value="sulfatase_like"/>
    <property type="match status" value="1"/>
</dbReference>
<sequence>MSRDIVWITLESVRQDHTTLGGYHRDTTPFLKSLSERTDGAAFENCFSHDVWTRASSASILTGLASSSHRTWTQENRLSSDVPTIPEALQRAGYRTACISPNPQLSDVTGLARGFDDFHYLGRDTLLEEAGVPTVLRYLTKLNTHSAGYTTDTAKHSVGYISDAIARRHIREAARDDESLFLYTHLGDSHHPYYPPKPYQDLYADGFEMSVDEALKLAMEMSSDLHGYIARGASFTEDEWNALHAMYDALIRYVDDTVRSIVEYAEERLDDPLVVVTSDHGELFGEKGMLAHMVVADDAVSHVPLVVSGVDGLSGTRSDVVQHADAMKTVLSEAGVDADVPVGMDLRDGDREFAVTQRSGARCASKLEMIRERDDSFDASRYHAGDLTSLRTHDYRYQRSESGEELFAIPDEVTDVSDEHPDARERLAEECESWLNTYGLPKSEREERAEFDDSMTSHLEDLGYL</sequence>
<dbReference type="EMBL" id="FOYS01000006">
    <property type="protein sequence ID" value="SFR66481.1"/>
    <property type="molecule type" value="Genomic_DNA"/>
</dbReference>
<reference evidence="3" key="1">
    <citation type="submission" date="2016-10" db="EMBL/GenBank/DDBJ databases">
        <authorList>
            <person name="Varghese N."/>
            <person name="Submissions S."/>
        </authorList>
    </citation>
    <scope>NUCLEOTIDE SEQUENCE [LARGE SCALE GENOMIC DNA]</scope>
    <source>
        <strain evidence="3">CGMCC 1.8711</strain>
    </source>
</reference>
<organism evidence="2 3">
    <name type="scientific">Halogeometricum limi</name>
    <dbReference type="NCBI Taxonomy" id="555875"/>
    <lineage>
        <taxon>Archaea</taxon>
        <taxon>Methanobacteriati</taxon>
        <taxon>Methanobacteriota</taxon>
        <taxon>Stenosarchaea group</taxon>
        <taxon>Halobacteria</taxon>
        <taxon>Halobacteriales</taxon>
        <taxon>Haloferacaceae</taxon>
        <taxon>Halogeometricum</taxon>
    </lineage>
</organism>
<accession>A0A1I6IIJ2</accession>
<dbReference type="AlphaFoldDB" id="A0A1I6IIJ2"/>
<dbReference type="Gene3D" id="3.40.720.10">
    <property type="entry name" value="Alkaline Phosphatase, subunit A"/>
    <property type="match status" value="1"/>
</dbReference>
<dbReference type="SUPFAM" id="SSF53649">
    <property type="entry name" value="Alkaline phosphatase-like"/>
    <property type="match status" value="1"/>
</dbReference>
<name>A0A1I6IIJ2_9EURY</name>
<dbReference type="PANTHER" id="PTHR43751">
    <property type="entry name" value="SULFATASE"/>
    <property type="match status" value="1"/>
</dbReference>
<dbReference type="PANTHER" id="PTHR43751:SF3">
    <property type="entry name" value="SULFATASE N-TERMINAL DOMAIN-CONTAINING PROTEIN"/>
    <property type="match status" value="1"/>
</dbReference>
<evidence type="ECO:0000259" key="1">
    <source>
        <dbReference type="Pfam" id="PF00884"/>
    </source>
</evidence>